<feature type="transmembrane region" description="Helical" evidence="1">
    <location>
        <begin position="213"/>
        <end position="233"/>
    </location>
</feature>
<reference evidence="2 3" key="1">
    <citation type="journal article" date="2013" name="Curr. Biol.">
        <title>The Genome of the Foraminiferan Reticulomyxa filosa.</title>
        <authorList>
            <person name="Glockner G."/>
            <person name="Hulsmann N."/>
            <person name="Schleicher M."/>
            <person name="Noegel A.A."/>
            <person name="Eichinger L."/>
            <person name="Gallinger C."/>
            <person name="Pawlowski J."/>
            <person name="Sierra R."/>
            <person name="Euteneuer U."/>
            <person name="Pillet L."/>
            <person name="Moustafa A."/>
            <person name="Platzer M."/>
            <person name="Groth M."/>
            <person name="Szafranski K."/>
            <person name="Schliwa M."/>
        </authorList>
    </citation>
    <scope>NUCLEOTIDE SEQUENCE [LARGE SCALE GENOMIC DNA]</scope>
</reference>
<dbReference type="AlphaFoldDB" id="X6M1C3"/>
<feature type="transmembrane region" description="Helical" evidence="1">
    <location>
        <begin position="261"/>
        <end position="282"/>
    </location>
</feature>
<feature type="transmembrane region" description="Helical" evidence="1">
    <location>
        <begin position="101"/>
        <end position="124"/>
    </location>
</feature>
<accession>X6M1C3</accession>
<sequence>MKKTLETVKNEAVSGQKSQVIKKLSMQKYCSKCISKLDSNNSILPMFLQVSGTLLHPELLPNKSWILFRGLLTLSMMAICINSIAFTILSEHTSTRWYFIFYGNWILWLTLLYFLTAWICSWKVSKYNSSPTKVDWVSLTQLKVAPVAFLNRICLYISKTFFFEEKRVVNFEAKATKGNDWSMLTQILDSGVGYLLLWLDYLNSLHEMGWFSVLYALGSAALYLLFTLLFEYVPGVHAHHSTRFVHDYLQWRAPSKHFGKAIVISLIMFVVIFSCHVTWVFIKRKQLQCILSKEVLDKFDNKQYLGIKTTPRTPTNPNMGSSVPNMDESITVENNFKKKIHDEHHPVSGSDEIELNLGGDVRVTHDIIDDDDSSEQSDV</sequence>
<feature type="transmembrane region" description="Helical" evidence="1">
    <location>
        <begin position="66"/>
        <end position="89"/>
    </location>
</feature>
<comment type="caution">
    <text evidence="2">The sequence shown here is derived from an EMBL/GenBank/DDBJ whole genome shotgun (WGS) entry which is preliminary data.</text>
</comment>
<dbReference type="Proteomes" id="UP000023152">
    <property type="component" value="Unassembled WGS sequence"/>
</dbReference>
<evidence type="ECO:0000313" key="2">
    <source>
        <dbReference type="EMBL" id="ETO06790.1"/>
    </source>
</evidence>
<name>X6M1C3_RETFI</name>
<keyword evidence="3" id="KW-1185">Reference proteome</keyword>
<organism evidence="2 3">
    <name type="scientific">Reticulomyxa filosa</name>
    <dbReference type="NCBI Taxonomy" id="46433"/>
    <lineage>
        <taxon>Eukaryota</taxon>
        <taxon>Sar</taxon>
        <taxon>Rhizaria</taxon>
        <taxon>Retaria</taxon>
        <taxon>Foraminifera</taxon>
        <taxon>Monothalamids</taxon>
        <taxon>Reticulomyxidae</taxon>
        <taxon>Reticulomyxa</taxon>
    </lineage>
</organism>
<keyword evidence="1" id="KW-1133">Transmembrane helix</keyword>
<dbReference type="EMBL" id="ASPP01026795">
    <property type="protein sequence ID" value="ETO06790.1"/>
    <property type="molecule type" value="Genomic_DNA"/>
</dbReference>
<keyword evidence="1" id="KW-0812">Transmembrane</keyword>
<evidence type="ECO:0000313" key="3">
    <source>
        <dbReference type="Proteomes" id="UP000023152"/>
    </source>
</evidence>
<evidence type="ECO:0000256" key="1">
    <source>
        <dbReference type="SAM" id="Phobius"/>
    </source>
</evidence>
<gene>
    <name evidence="2" type="ORF">RFI_30604</name>
</gene>
<protein>
    <submittedName>
        <fullName evidence="2">Uncharacterized protein</fullName>
    </submittedName>
</protein>
<proteinExistence type="predicted"/>
<keyword evidence="1" id="KW-0472">Membrane</keyword>